<comment type="caution">
    <text evidence="2">The sequence shown here is derived from an EMBL/GenBank/DDBJ whole genome shotgun (WGS) entry which is preliminary data.</text>
</comment>
<dbReference type="SUPFAM" id="SSF53850">
    <property type="entry name" value="Periplasmic binding protein-like II"/>
    <property type="match status" value="1"/>
</dbReference>
<keyword evidence="3" id="KW-1185">Reference proteome</keyword>
<dbReference type="RefSeq" id="WP_149082518.1">
    <property type="nucleotide sequence ID" value="NZ_VTAW01000026.1"/>
</dbReference>
<dbReference type="PANTHER" id="PTHR43649">
    <property type="entry name" value="ARABINOSE-BINDING PROTEIN-RELATED"/>
    <property type="match status" value="1"/>
</dbReference>
<gene>
    <name evidence="2" type="ORF">FYC77_16095</name>
</gene>
<dbReference type="PROSITE" id="PS51257">
    <property type="entry name" value="PROKAR_LIPOPROTEIN"/>
    <property type="match status" value="1"/>
</dbReference>
<organism evidence="2 3">
    <name type="scientific">Natrialba swarupiae</name>
    <dbReference type="NCBI Taxonomy" id="2448032"/>
    <lineage>
        <taxon>Archaea</taxon>
        <taxon>Methanobacteriati</taxon>
        <taxon>Methanobacteriota</taxon>
        <taxon>Stenosarchaea group</taxon>
        <taxon>Halobacteria</taxon>
        <taxon>Halobacteriales</taxon>
        <taxon>Natrialbaceae</taxon>
        <taxon>Natrialba</taxon>
    </lineage>
</organism>
<accession>A0A5D5AGI2</accession>
<protein>
    <submittedName>
        <fullName evidence="2">Carbohydrate ABC transporter substrate-binding protein</fullName>
    </submittedName>
</protein>
<evidence type="ECO:0000256" key="1">
    <source>
        <dbReference type="SAM" id="MobiDB-lite"/>
    </source>
</evidence>
<dbReference type="AlphaFoldDB" id="A0A5D5AGI2"/>
<name>A0A5D5AGI2_9EURY</name>
<dbReference type="InterPro" id="IPR006059">
    <property type="entry name" value="SBP"/>
</dbReference>
<evidence type="ECO:0000313" key="3">
    <source>
        <dbReference type="Proteomes" id="UP000324104"/>
    </source>
</evidence>
<dbReference type="InterPro" id="IPR050490">
    <property type="entry name" value="Bact_solute-bd_prot1"/>
</dbReference>
<proteinExistence type="predicted"/>
<dbReference type="Proteomes" id="UP000324104">
    <property type="component" value="Unassembled WGS sequence"/>
</dbReference>
<sequence length="439" mass="47732">MREDSSVSRRRYVQLAGGVGVLALAGCTEDEDPDEIDTGNGADDADDTGDSDSEGDLEIVHWWTAGGEEQALNALLDGFEEAYPEHSVENNPAPGGAGAAIDAAIQTRVIDQDPPSTFQIWPGEAVRPYLEADALESIDDVWEDEDAYVDGVIDAAAPDGDLVVAPINIHRLNNLFYNVDVVEDAGIDPTDAENPEDLLDLLEAADDAGYVGLAQQTQEPWGILQFWEMVFLGQYGADTYEQFLAGDAESLESEIADSLELVERISEFHNEDAGTVAWDEANADVITGDAAFHHNGDWAAGEYQGADGFEYGENWEYIPFPGTEGIYTMVMDGFVYPANNPTPEATEAFVSYCTTADAQERFNPHKGSIPPRTDVETDGFPPFLQDQMADFEASDEQTVTISHGSGLEPARADQVQEAFAVFTDNWDVDETTQELIGIF</sequence>
<dbReference type="EMBL" id="VTAW01000026">
    <property type="protein sequence ID" value="TYT60928.1"/>
    <property type="molecule type" value="Genomic_DNA"/>
</dbReference>
<evidence type="ECO:0000313" key="2">
    <source>
        <dbReference type="EMBL" id="TYT60928.1"/>
    </source>
</evidence>
<feature type="region of interest" description="Disordered" evidence="1">
    <location>
        <begin position="25"/>
        <end position="54"/>
    </location>
</feature>
<reference evidence="2 3" key="1">
    <citation type="submission" date="2019-08" db="EMBL/GenBank/DDBJ databases">
        <title>Archaea genome.</title>
        <authorList>
            <person name="Kajale S."/>
            <person name="Shouche Y."/>
            <person name="Deshpande N."/>
            <person name="Sharma A."/>
        </authorList>
    </citation>
    <scope>NUCLEOTIDE SEQUENCE [LARGE SCALE GENOMIC DNA]</scope>
    <source>
        <strain evidence="2 3">ESP3B_9</strain>
    </source>
</reference>
<feature type="compositionally biased region" description="Acidic residues" evidence="1">
    <location>
        <begin position="28"/>
        <end position="54"/>
    </location>
</feature>
<dbReference type="Gene3D" id="3.40.190.10">
    <property type="entry name" value="Periplasmic binding protein-like II"/>
    <property type="match status" value="2"/>
</dbReference>
<dbReference type="Pfam" id="PF01547">
    <property type="entry name" value="SBP_bac_1"/>
    <property type="match status" value="1"/>
</dbReference>